<organism evidence="2">
    <name type="scientific">Anguilla anguilla</name>
    <name type="common">European freshwater eel</name>
    <name type="synonym">Muraena anguilla</name>
    <dbReference type="NCBI Taxonomy" id="7936"/>
    <lineage>
        <taxon>Eukaryota</taxon>
        <taxon>Metazoa</taxon>
        <taxon>Chordata</taxon>
        <taxon>Craniata</taxon>
        <taxon>Vertebrata</taxon>
        <taxon>Euteleostomi</taxon>
        <taxon>Actinopterygii</taxon>
        <taxon>Neopterygii</taxon>
        <taxon>Teleostei</taxon>
        <taxon>Anguilliformes</taxon>
        <taxon>Anguillidae</taxon>
        <taxon>Anguilla</taxon>
    </lineage>
</organism>
<accession>A0A0E9QVJ9</accession>
<sequence>MSVCIYLAKNNNTFCWMEKKKLELAPKEGPVQNNPYKVAHSTTQTV</sequence>
<evidence type="ECO:0000313" key="2">
    <source>
        <dbReference type="EMBL" id="JAH20148.1"/>
    </source>
</evidence>
<feature type="compositionally biased region" description="Polar residues" evidence="1">
    <location>
        <begin position="31"/>
        <end position="46"/>
    </location>
</feature>
<reference evidence="2" key="2">
    <citation type="journal article" date="2015" name="Fish Shellfish Immunol.">
        <title>Early steps in the European eel (Anguilla anguilla)-Vibrio vulnificus interaction in the gills: Role of the RtxA13 toxin.</title>
        <authorList>
            <person name="Callol A."/>
            <person name="Pajuelo D."/>
            <person name="Ebbesson L."/>
            <person name="Teles M."/>
            <person name="MacKenzie S."/>
            <person name="Amaro C."/>
        </authorList>
    </citation>
    <scope>NUCLEOTIDE SEQUENCE</scope>
</reference>
<feature type="region of interest" description="Disordered" evidence="1">
    <location>
        <begin position="27"/>
        <end position="46"/>
    </location>
</feature>
<evidence type="ECO:0000256" key="1">
    <source>
        <dbReference type="SAM" id="MobiDB-lite"/>
    </source>
</evidence>
<dbReference type="AlphaFoldDB" id="A0A0E9QVJ9"/>
<dbReference type="EMBL" id="GBXM01088429">
    <property type="protein sequence ID" value="JAH20148.1"/>
    <property type="molecule type" value="Transcribed_RNA"/>
</dbReference>
<protein>
    <submittedName>
        <fullName evidence="2">Uncharacterized protein</fullName>
    </submittedName>
</protein>
<reference evidence="2" key="1">
    <citation type="submission" date="2014-11" db="EMBL/GenBank/DDBJ databases">
        <authorList>
            <person name="Amaro Gonzalez C."/>
        </authorList>
    </citation>
    <scope>NUCLEOTIDE SEQUENCE</scope>
</reference>
<name>A0A0E9QVJ9_ANGAN</name>
<proteinExistence type="predicted"/>